<keyword evidence="2" id="KW-0812">Transmembrane</keyword>
<dbReference type="InterPro" id="IPR000045">
    <property type="entry name" value="Prepilin_IV_endopep_pep"/>
</dbReference>
<dbReference type="KEGG" id="asd:AS9A_1845"/>
<dbReference type="GO" id="GO:0005886">
    <property type="term" value="C:plasma membrane"/>
    <property type="evidence" value="ECO:0007669"/>
    <property type="project" value="TreeGrafter"/>
</dbReference>
<dbReference type="GO" id="GO:0004190">
    <property type="term" value="F:aspartic-type endopeptidase activity"/>
    <property type="evidence" value="ECO:0007669"/>
    <property type="project" value="InterPro"/>
</dbReference>
<dbReference type="PANTHER" id="PTHR30487">
    <property type="entry name" value="TYPE 4 PREPILIN-LIKE PROTEINS LEADER PEPTIDE-PROCESSING ENZYME"/>
    <property type="match status" value="1"/>
</dbReference>
<evidence type="ECO:0000256" key="2">
    <source>
        <dbReference type="SAM" id="Phobius"/>
    </source>
</evidence>
<evidence type="ECO:0000256" key="1">
    <source>
        <dbReference type="ARBA" id="ARBA00005801"/>
    </source>
</evidence>
<dbReference type="Pfam" id="PF01478">
    <property type="entry name" value="Peptidase_A24"/>
    <property type="match status" value="1"/>
</dbReference>
<dbReference type="Proteomes" id="UP000009235">
    <property type="component" value="Chromosome"/>
</dbReference>
<dbReference type="RefSeq" id="WP_013806643.1">
    <property type="nucleotide sequence ID" value="NC_015564.1"/>
</dbReference>
<reference evidence="4 5" key="1">
    <citation type="journal article" date="2011" name="J. Bacteriol.">
        <title>Complete genome sequence of Amycolicicoccus subflavus DQS3-9A1T, an actinomycete isolated from crude oil-polluted soil.</title>
        <authorList>
            <person name="Cai M."/>
            <person name="Chen W.M."/>
            <person name="Nie Y."/>
            <person name="Chi C.Q."/>
            <person name="Wang Y.N."/>
            <person name="Tang Y.Q."/>
            <person name="Li G.Y."/>
            <person name="Wu X.L."/>
        </authorList>
    </citation>
    <scope>NUCLEOTIDE SEQUENCE [LARGE SCALE GENOMIC DNA]</scope>
    <source>
        <strain evidence="5">DSM 45089 / DQS3-9A1</strain>
    </source>
</reference>
<dbReference type="STRING" id="443218.AS9A_1845"/>
<dbReference type="EMBL" id="CP002786">
    <property type="protein sequence ID" value="AEF40294.1"/>
    <property type="molecule type" value="Genomic_DNA"/>
</dbReference>
<dbReference type="AlphaFoldDB" id="F6EMD4"/>
<dbReference type="eggNOG" id="COG1989">
    <property type="taxonomic scope" value="Bacteria"/>
</dbReference>
<evidence type="ECO:0000313" key="4">
    <source>
        <dbReference type="EMBL" id="AEF40294.1"/>
    </source>
</evidence>
<dbReference type="HOGENOM" id="CLU_057101_11_0_11"/>
<dbReference type="InterPro" id="IPR050882">
    <property type="entry name" value="Prepilin_peptidase/N-MTase"/>
</dbReference>
<keyword evidence="5" id="KW-1185">Reference proteome</keyword>
<evidence type="ECO:0000259" key="3">
    <source>
        <dbReference type="Pfam" id="PF01478"/>
    </source>
</evidence>
<protein>
    <recommendedName>
        <fullName evidence="3">Prepilin type IV endopeptidase peptidase domain-containing protein</fullName>
    </recommendedName>
</protein>
<name>F6EMD4_HOYSD</name>
<keyword evidence="2" id="KW-1133">Transmembrane helix</keyword>
<feature type="transmembrane region" description="Helical" evidence="2">
    <location>
        <begin position="26"/>
        <end position="43"/>
    </location>
</feature>
<dbReference type="Gene3D" id="1.20.120.1220">
    <property type="match status" value="1"/>
</dbReference>
<comment type="similarity">
    <text evidence="1">Belongs to the peptidase A24 family.</text>
</comment>
<keyword evidence="2" id="KW-0472">Membrane</keyword>
<accession>F6EMD4</accession>
<organism evidence="4 5">
    <name type="scientific">Hoyosella subflava (strain DSM 45089 / JCM 17490 / NBRC 109087 / DQS3-9A1)</name>
    <name type="common">Amycolicicoccus subflavus</name>
    <dbReference type="NCBI Taxonomy" id="443218"/>
    <lineage>
        <taxon>Bacteria</taxon>
        <taxon>Bacillati</taxon>
        <taxon>Actinomycetota</taxon>
        <taxon>Actinomycetes</taxon>
        <taxon>Mycobacteriales</taxon>
        <taxon>Hoyosellaceae</taxon>
        <taxon>Hoyosella</taxon>
    </lineage>
</organism>
<dbReference type="OrthoDB" id="4428077at2"/>
<feature type="transmembrane region" description="Helical" evidence="2">
    <location>
        <begin position="92"/>
        <end position="117"/>
    </location>
</feature>
<dbReference type="GO" id="GO:0006465">
    <property type="term" value="P:signal peptide processing"/>
    <property type="evidence" value="ECO:0007669"/>
    <property type="project" value="TreeGrafter"/>
</dbReference>
<dbReference type="PANTHER" id="PTHR30487:SF0">
    <property type="entry name" value="PREPILIN LEADER PEPTIDASE_N-METHYLTRANSFERASE-RELATED"/>
    <property type="match status" value="1"/>
</dbReference>
<sequence length="153" mass="15499">MLWLAVATVPWMAALSIIDIRARRLPNWLTLPGAAVILTVATVSGHGYEAMTGGLGLAGVYLVTHLLSPRGMGAGDVKLALGIGALTGTFGLGAWFLCAVGAPLLTVVAGVVSVAFVRRASALSQARRIRLPHGPSMCAAAVVAIGFAVAAGE</sequence>
<feature type="domain" description="Prepilin type IV endopeptidase peptidase" evidence="3">
    <location>
        <begin position="8"/>
        <end position="105"/>
    </location>
</feature>
<proteinExistence type="inferred from homology"/>
<feature type="transmembrane region" description="Helical" evidence="2">
    <location>
        <begin position="129"/>
        <end position="151"/>
    </location>
</feature>
<gene>
    <name evidence="4" type="ordered locus">AS9A_1845</name>
</gene>
<evidence type="ECO:0000313" key="5">
    <source>
        <dbReference type="Proteomes" id="UP000009235"/>
    </source>
</evidence>